<dbReference type="EMBL" id="JARACI010000093">
    <property type="protein sequence ID" value="MDD9204921.1"/>
    <property type="molecule type" value="Genomic_DNA"/>
</dbReference>
<name>A0ABT5TS92_9MICO</name>
<sequence length="101" mass="10296">ATLDTLLAVARAQDPRGPDRPPGAAVGADRTPSDPTAGTAPAPAAGGREAFTRGPADEEPVEQISTALDHDRLRGVAPATLEDGTPIPFGLFAQLACESRL</sequence>
<gene>
    <name evidence="2" type="ORF">PU560_00410</name>
</gene>
<reference evidence="2" key="1">
    <citation type="submission" date="2023-02" db="EMBL/GenBank/DDBJ databases">
        <title>Georgenia sp.10Sc9-8, isolated from a soil sample collected from the Taklamakan desert.</title>
        <authorList>
            <person name="Liu S."/>
        </authorList>
    </citation>
    <scope>NUCLEOTIDE SEQUENCE</scope>
    <source>
        <strain evidence="2">10Sc9-8</strain>
    </source>
</reference>
<evidence type="ECO:0000313" key="2">
    <source>
        <dbReference type="EMBL" id="MDD9204921.1"/>
    </source>
</evidence>
<feature type="compositionally biased region" description="Low complexity" evidence="1">
    <location>
        <begin position="35"/>
        <end position="47"/>
    </location>
</feature>
<dbReference type="Proteomes" id="UP001165561">
    <property type="component" value="Unassembled WGS sequence"/>
</dbReference>
<organism evidence="2 3">
    <name type="scientific">Georgenia halotolerans</name>
    <dbReference type="NCBI Taxonomy" id="3028317"/>
    <lineage>
        <taxon>Bacteria</taxon>
        <taxon>Bacillati</taxon>
        <taxon>Actinomycetota</taxon>
        <taxon>Actinomycetes</taxon>
        <taxon>Micrococcales</taxon>
        <taxon>Bogoriellaceae</taxon>
        <taxon>Georgenia</taxon>
    </lineage>
</organism>
<comment type="caution">
    <text evidence="2">The sequence shown here is derived from an EMBL/GenBank/DDBJ whole genome shotgun (WGS) entry which is preliminary data.</text>
</comment>
<protein>
    <submittedName>
        <fullName evidence="2">Uncharacterized protein</fullName>
    </submittedName>
</protein>
<accession>A0ABT5TS92</accession>
<feature type="non-terminal residue" evidence="2">
    <location>
        <position position="101"/>
    </location>
</feature>
<evidence type="ECO:0000256" key="1">
    <source>
        <dbReference type="SAM" id="MobiDB-lite"/>
    </source>
</evidence>
<feature type="region of interest" description="Disordered" evidence="1">
    <location>
        <begin position="10"/>
        <end position="59"/>
    </location>
</feature>
<feature type="non-terminal residue" evidence="2">
    <location>
        <position position="1"/>
    </location>
</feature>
<proteinExistence type="predicted"/>
<evidence type="ECO:0000313" key="3">
    <source>
        <dbReference type="Proteomes" id="UP001165561"/>
    </source>
</evidence>
<keyword evidence="3" id="KW-1185">Reference proteome</keyword>